<gene>
    <name evidence="3" type="primary">LOC106818004</name>
</gene>
<organism evidence="2 3">
    <name type="scientific">Priapulus caudatus</name>
    <name type="common">Priapulid worm</name>
    <dbReference type="NCBI Taxonomy" id="37621"/>
    <lineage>
        <taxon>Eukaryota</taxon>
        <taxon>Metazoa</taxon>
        <taxon>Ecdysozoa</taxon>
        <taxon>Scalidophora</taxon>
        <taxon>Priapulida</taxon>
        <taxon>Priapulimorpha</taxon>
        <taxon>Priapulimorphida</taxon>
        <taxon>Priapulidae</taxon>
        <taxon>Priapulus</taxon>
    </lineage>
</organism>
<dbReference type="RefSeq" id="XP_014678206.1">
    <property type="nucleotide sequence ID" value="XM_014822720.1"/>
</dbReference>
<keyword evidence="2" id="KW-1185">Reference proteome</keyword>
<reference evidence="3" key="1">
    <citation type="submission" date="2025-08" db="UniProtKB">
        <authorList>
            <consortium name="RefSeq"/>
        </authorList>
    </citation>
    <scope>IDENTIFICATION</scope>
</reference>
<protein>
    <submittedName>
        <fullName evidence="3">Uncharacterized protein LOC106818004</fullName>
    </submittedName>
</protein>
<evidence type="ECO:0000313" key="3">
    <source>
        <dbReference type="RefSeq" id="XP_014678206.1"/>
    </source>
</evidence>
<accession>A0ABM1F185</accession>
<feature type="region of interest" description="Disordered" evidence="1">
    <location>
        <begin position="57"/>
        <end position="93"/>
    </location>
</feature>
<evidence type="ECO:0000256" key="1">
    <source>
        <dbReference type="SAM" id="MobiDB-lite"/>
    </source>
</evidence>
<name>A0ABM1F185_PRICU</name>
<proteinExistence type="predicted"/>
<evidence type="ECO:0000313" key="2">
    <source>
        <dbReference type="Proteomes" id="UP000695022"/>
    </source>
</evidence>
<sequence>MDRRSTRTLAILHTLRHIVYPTYLAVIVDQELIKTMHLEEVDTWADTEEVDMEEMETEAVDTEEADTEEVDTEEANTEEVATEEVETEEADTEEVDMVGLGAEIVDTQKLVAMHVVIILFYYTAQLQYNPNHPSPHSLSVQDSPTGRWSYGSLGLRDWTRTTWTNRTQTTWKRLKNGSLKMC</sequence>
<dbReference type="GeneID" id="106818004"/>
<dbReference type="Proteomes" id="UP000695022">
    <property type="component" value="Unplaced"/>
</dbReference>